<name>G4D5G5_9FIRM</name>
<evidence type="ECO:0000313" key="1">
    <source>
        <dbReference type="EMBL" id="EGY79011.1"/>
    </source>
</evidence>
<sequence length="39" mass="4576">MATEYKIRPTEFIKMSKAEQAMYVAMLEKYAEDTKRGES</sequence>
<organism evidence="1 2">
    <name type="scientific">Peptoniphilus indolicus ATCC 29427</name>
    <dbReference type="NCBI Taxonomy" id="997350"/>
    <lineage>
        <taxon>Bacteria</taxon>
        <taxon>Bacillati</taxon>
        <taxon>Bacillota</taxon>
        <taxon>Tissierellia</taxon>
        <taxon>Tissierellales</taxon>
        <taxon>Peptoniphilaceae</taxon>
        <taxon>Peptoniphilus</taxon>
    </lineage>
</organism>
<evidence type="ECO:0000313" key="2">
    <source>
        <dbReference type="Proteomes" id="UP000003422"/>
    </source>
</evidence>
<gene>
    <name evidence="1" type="ORF">HMPREF9129_1645</name>
</gene>
<dbReference type="PATRIC" id="fig|997350.3.peg.1580"/>
<dbReference type="EMBL" id="AGBB01000161">
    <property type="protein sequence ID" value="EGY79011.1"/>
    <property type="molecule type" value="Genomic_DNA"/>
</dbReference>
<protein>
    <submittedName>
        <fullName evidence="1">Uncharacterized protein</fullName>
    </submittedName>
</protein>
<accession>G4D5G5</accession>
<reference evidence="1 2" key="1">
    <citation type="submission" date="2011-06" db="EMBL/GenBank/DDBJ databases">
        <authorList>
            <person name="Muzny D."/>
            <person name="Qin X."/>
            <person name="Deng J."/>
            <person name="Jiang H."/>
            <person name="Liu Y."/>
            <person name="Qu J."/>
            <person name="Song X.-Z."/>
            <person name="Zhang L."/>
            <person name="Thornton R."/>
            <person name="Coyle M."/>
            <person name="Francisco L."/>
            <person name="Jackson L."/>
            <person name="Javaid M."/>
            <person name="Korchina V."/>
            <person name="Kovar C."/>
            <person name="Mata R."/>
            <person name="Mathew T."/>
            <person name="Ngo R."/>
            <person name="Nguyen L."/>
            <person name="Nguyen N."/>
            <person name="Okwuonu G."/>
            <person name="Ongeri F."/>
            <person name="Pham C."/>
            <person name="Simmons D."/>
            <person name="Wilczek-Boney K."/>
            <person name="Hale W."/>
            <person name="Jakkamsetti A."/>
            <person name="Pham P."/>
            <person name="Ruth R."/>
            <person name="San Lucas F."/>
            <person name="Warren J."/>
            <person name="Zhang J."/>
            <person name="Zhao Z."/>
            <person name="Zhou C."/>
            <person name="Zhu D."/>
            <person name="Lee S."/>
            <person name="Bess C."/>
            <person name="Blankenburg K."/>
            <person name="Forbes L."/>
            <person name="Fu Q."/>
            <person name="Gubbala S."/>
            <person name="Hirani K."/>
            <person name="Jayaseelan J.C."/>
            <person name="Lara F."/>
            <person name="Munidasa M."/>
            <person name="Palculict T."/>
            <person name="Patil S."/>
            <person name="Pu L.-L."/>
            <person name="Saada N."/>
            <person name="Tang L."/>
            <person name="Weissenberger G."/>
            <person name="Zhu Y."/>
            <person name="Hemphill L."/>
            <person name="Shang Y."/>
            <person name="Youmans B."/>
            <person name="Ayvaz T."/>
            <person name="Ross M."/>
            <person name="Santibanez J."/>
            <person name="Aqrawi P."/>
            <person name="Gross S."/>
            <person name="Joshi V."/>
            <person name="Fowler G."/>
            <person name="Nazareth L."/>
            <person name="Reid J."/>
            <person name="Worley K."/>
            <person name="Petrosino J."/>
            <person name="Highlander S."/>
            <person name="Gibbs R."/>
        </authorList>
    </citation>
    <scope>NUCLEOTIDE SEQUENCE [LARGE SCALE GENOMIC DNA]</scope>
    <source>
        <strain evidence="1 2">ATCC 29427</strain>
    </source>
</reference>
<dbReference type="HOGENOM" id="CLU_3314316_0_0_9"/>
<proteinExistence type="predicted"/>
<dbReference type="STRING" id="997350.HMPREF9129_1645"/>
<comment type="caution">
    <text evidence="1">The sequence shown here is derived from an EMBL/GenBank/DDBJ whole genome shotgun (WGS) entry which is preliminary data.</text>
</comment>
<dbReference type="Proteomes" id="UP000003422">
    <property type="component" value="Unassembled WGS sequence"/>
</dbReference>
<dbReference type="AlphaFoldDB" id="G4D5G5"/>
<keyword evidence="2" id="KW-1185">Reference proteome</keyword>